<dbReference type="Proteomes" id="UP000630615">
    <property type="component" value="Unassembled WGS sequence"/>
</dbReference>
<protein>
    <submittedName>
        <fullName evidence="1">Uncharacterized protein</fullName>
    </submittedName>
</protein>
<dbReference type="RefSeq" id="WP_088270698.1">
    <property type="nucleotide sequence ID" value="NZ_BMKI01000007.1"/>
</dbReference>
<sequence length="611" mass="72674">MGTILKLNEYRLLQHSSIFDKDRDHWILEILNEKRNLALNKKILEKRGFSNDDIEFIKSNKDIWLQEARNQWKQVDVFKKTDKIPCDLCNKKHHIMCIAENKKTKKIINVGTTCIDTLGDEISRSSKKLVTNNRERWNLEEIQHIFPGIRKKIDFWKDFLQQTPLIIPFYLSKKYTLLGVKIKQTFEKAVKSNNLIPHIAELHQLFAQEKRIKNSIDRYCNMHMDTDFIYTREIYNDLAIKQTNALNEINEIICSKKVATIDWKSAHRINTIMFLEKFANCFNNSVQVLKIVDVKRGKFIIQFTHLQDVLFSMSSTIFIQNLGDAIFLNTDLSNVLNERINDCLSNLSLLQTSSEENNILTLIHSIIRKKLNMERYFPEKDSELNNSIKNQIKRLERKMTSKEKIDELERLISINWSSIARYNNNISIRYKLFSRGEYPDFLFYIPLKYAIPNIRKLYKTRNDNLSKFEEIIENYVFLGHKQIAKAISDIIKDENYSNSITLRNELNRILRLKYFDEDKYFWELHNLKDKIIDYRKYKHPYIDYYNSSTNNIHRITKEEFLEYGKNILLFSGKNRNLEIQKLIDRILYGKTQTKEDYRKDAMVSVAASELS</sequence>
<accession>A0ABQ1PI73</accession>
<keyword evidence="2" id="KW-1185">Reference proteome</keyword>
<gene>
    <name evidence="1" type="ORF">GCM10011573_29090</name>
</gene>
<organism evidence="1 2">
    <name type="scientific">Enterococcus wangshanyuanii</name>
    <dbReference type="NCBI Taxonomy" id="2005703"/>
    <lineage>
        <taxon>Bacteria</taxon>
        <taxon>Bacillati</taxon>
        <taxon>Bacillota</taxon>
        <taxon>Bacilli</taxon>
        <taxon>Lactobacillales</taxon>
        <taxon>Enterococcaceae</taxon>
        <taxon>Enterococcus</taxon>
    </lineage>
</organism>
<name>A0ABQ1PI73_9ENTE</name>
<proteinExistence type="predicted"/>
<evidence type="ECO:0000313" key="1">
    <source>
        <dbReference type="EMBL" id="GGC97758.1"/>
    </source>
</evidence>
<dbReference type="EMBL" id="BMKI01000007">
    <property type="protein sequence ID" value="GGC97758.1"/>
    <property type="molecule type" value="Genomic_DNA"/>
</dbReference>
<reference evidence="2" key="1">
    <citation type="journal article" date="2019" name="Int. J. Syst. Evol. Microbiol.">
        <title>The Global Catalogue of Microorganisms (GCM) 10K type strain sequencing project: providing services to taxonomists for standard genome sequencing and annotation.</title>
        <authorList>
            <consortium name="The Broad Institute Genomics Platform"/>
            <consortium name="The Broad Institute Genome Sequencing Center for Infectious Disease"/>
            <person name="Wu L."/>
            <person name="Ma J."/>
        </authorList>
    </citation>
    <scope>NUCLEOTIDE SEQUENCE [LARGE SCALE GENOMIC DNA]</scope>
    <source>
        <strain evidence="2">CGMCC 1.15942</strain>
    </source>
</reference>
<evidence type="ECO:0000313" key="2">
    <source>
        <dbReference type="Proteomes" id="UP000630615"/>
    </source>
</evidence>
<comment type="caution">
    <text evidence="1">The sequence shown here is derived from an EMBL/GenBank/DDBJ whole genome shotgun (WGS) entry which is preliminary data.</text>
</comment>